<proteinExistence type="predicted"/>
<feature type="non-terminal residue" evidence="1">
    <location>
        <position position="156"/>
    </location>
</feature>
<evidence type="ECO:0000313" key="1">
    <source>
        <dbReference type="EMBL" id="TFJ89342.1"/>
    </source>
</evidence>
<evidence type="ECO:0000313" key="2">
    <source>
        <dbReference type="Proteomes" id="UP000298484"/>
    </source>
</evidence>
<gene>
    <name evidence="1" type="ORF">E4U82_19700</name>
</gene>
<name>A0A4Y9A7C7_9BACI</name>
<organism evidence="1 2">
    <name type="scientific">Lentibacillus salicampi</name>
    <dbReference type="NCBI Taxonomy" id="175306"/>
    <lineage>
        <taxon>Bacteria</taxon>
        <taxon>Bacillati</taxon>
        <taxon>Bacillota</taxon>
        <taxon>Bacilli</taxon>
        <taxon>Bacillales</taxon>
        <taxon>Bacillaceae</taxon>
        <taxon>Lentibacillus</taxon>
    </lineage>
</organism>
<keyword evidence="2" id="KW-1185">Reference proteome</keyword>
<accession>A0A4Y9A7C7</accession>
<dbReference type="EMBL" id="SRHY01000132">
    <property type="protein sequence ID" value="TFJ89342.1"/>
    <property type="molecule type" value="Genomic_DNA"/>
</dbReference>
<sequence>MPTTPIYGLRTPELADANNVPADMALLAQGTENALSSLSPSWSSYAVAWSQSDGTNLSIGNGTLEGRWMQVGRLVHASVSMGRGSTTNLGSAAWMWSMPVSARAWTMVTGVGWLARGGSEYPLTVRPVGPGRVAALIPSGRLSNNNPVGWAAGDSL</sequence>
<protein>
    <submittedName>
        <fullName evidence="1">Uncharacterized protein</fullName>
    </submittedName>
</protein>
<reference evidence="1 2" key="1">
    <citation type="submission" date="2019-03" db="EMBL/GenBank/DDBJ databases">
        <title>Genome sequence of Lentibacillus salicampi ATCC BAA-719.</title>
        <authorList>
            <person name="Maclea K.S."/>
            <person name="Simoes Junior M."/>
        </authorList>
    </citation>
    <scope>NUCLEOTIDE SEQUENCE [LARGE SCALE GENOMIC DNA]</scope>
    <source>
        <strain evidence="1 2">ATCC BAA-719</strain>
    </source>
</reference>
<dbReference type="Proteomes" id="UP000298484">
    <property type="component" value="Unassembled WGS sequence"/>
</dbReference>
<dbReference type="RefSeq" id="WP_209300617.1">
    <property type="nucleotide sequence ID" value="NZ_SRHY01000132.1"/>
</dbReference>
<comment type="caution">
    <text evidence="1">The sequence shown here is derived from an EMBL/GenBank/DDBJ whole genome shotgun (WGS) entry which is preliminary data.</text>
</comment>
<dbReference type="AlphaFoldDB" id="A0A4Y9A7C7"/>